<name>A0A399D4N7_9BACT</name>
<evidence type="ECO:0000313" key="1">
    <source>
        <dbReference type="EMBL" id="RIH66436.1"/>
    </source>
</evidence>
<dbReference type="OrthoDB" id="941020at2"/>
<gene>
    <name evidence="1" type="ORF">D1164_05920</name>
</gene>
<evidence type="ECO:0000313" key="2">
    <source>
        <dbReference type="Proteomes" id="UP000266441"/>
    </source>
</evidence>
<organism evidence="1 2">
    <name type="scientific">Mariniphaga sediminis</name>
    <dbReference type="NCBI Taxonomy" id="1628158"/>
    <lineage>
        <taxon>Bacteria</taxon>
        <taxon>Pseudomonadati</taxon>
        <taxon>Bacteroidota</taxon>
        <taxon>Bacteroidia</taxon>
        <taxon>Marinilabiliales</taxon>
        <taxon>Prolixibacteraceae</taxon>
        <taxon>Mariniphaga</taxon>
    </lineage>
</organism>
<protein>
    <submittedName>
        <fullName evidence="1">Uncharacterized protein</fullName>
    </submittedName>
</protein>
<sequence length="227" mass="26741">MRVIFVFIFLIYLFVPDVAAQEYFRMSAEFTTKTKRTSGKSNLTKGKVFYDKYSKELIYDISFPEKEKWVIQDSQIYKLIDDSVYYTETIPSLNEFTVFHLSLNSNLAYFGLNQAMYSIGKVDKMGDLVISYWNIPPQIQQMITTIAVAQKDNRLHSVVIAGEDKMVHSKQFFKDYIQVGGFEFPGTIVQIVYDDNRKENYQVIEFENVILNDTKNENNYHYQWEQH</sequence>
<reference evidence="1 2" key="1">
    <citation type="journal article" date="2015" name="Int. J. Syst. Evol. Microbiol.">
        <title>Mariniphaga sediminis sp. nov., isolated from coastal sediment.</title>
        <authorList>
            <person name="Wang F.Q."/>
            <person name="Shen Q.Y."/>
            <person name="Chen G.J."/>
            <person name="Du Z.J."/>
        </authorList>
    </citation>
    <scope>NUCLEOTIDE SEQUENCE [LARGE SCALE GENOMIC DNA]</scope>
    <source>
        <strain evidence="1 2">SY21</strain>
    </source>
</reference>
<proteinExistence type="predicted"/>
<dbReference type="EMBL" id="QWET01000003">
    <property type="protein sequence ID" value="RIH66436.1"/>
    <property type="molecule type" value="Genomic_DNA"/>
</dbReference>
<dbReference type="AlphaFoldDB" id="A0A399D4N7"/>
<accession>A0A399D4N7</accession>
<dbReference type="RefSeq" id="WP_119349023.1">
    <property type="nucleotide sequence ID" value="NZ_QWET01000003.1"/>
</dbReference>
<dbReference type="Proteomes" id="UP000266441">
    <property type="component" value="Unassembled WGS sequence"/>
</dbReference>
<keyword evidence="2" id="KW-1185">Reference proteome</keyword>
<comment type="caution">
    <text evidence="1">The sequence shown here is derived from an EMBL/GenBank/DDBJ whole genome shotgun (WGS) entry which is preliminary data.</text>
</comment>